<reference evidence="3" key="1">
    <citation type="journal article" date="2005" name="Nature">
        <title>The map-based sequence of the rice genome.</title>
        <authorList>
            <consortium name="International rice genome sequencing project (IRGSP)"/>
            <person name="Matsumoto T."/>
            <person name="Wu J."/>
            <person name="Kanamori H."/>
            <person name="Katayose Y."/>
            <person name="Fujisawa M."/>
            <person name="Namiki N."/>
            <person name="Mizuno H."/>
            <person name="Yamamoto K."/>
            <person name="Antonio B.A."/>
            <person name="Baba T."/>
            <person name="Sakata K."/>
            <person name="Nagamura Y."/>
            <person name="Aoki H."/>
            <person name="Arikawa K."/>
            <person name="Arita K."/>
            <person name="Bito T."/>
            <person name="Chiden Y."/>
            <person name="Fujitsuka N."/>
            <person name="Fukunaka R."/>
            <person name="Hamada M."/>
            <person name="Harada C."/>
            <person name="Hayashi A."/>
            <person name="Hijishita S."/>
            <person name="Honda M."/>
            <person name="Hosokawa S."/>
            <person name="Ichikawa Y."/>
            <person name="Idonuma A."/>
            <person name="Iijima M."/>
            <person name="Ikeda M."/>
            <person name="Ikeno M."/>
            <person name="Ito K."/>
            <person name="Ito S."/>
            <person name="Ito T."/>
            <person name="Ito Y."/>
            <person name="Ito Y."/>
            <person name="Iwabuchi A."/>
            <person name="Kamiya K."/>
            <person name="Karasawa W."/>
            <person name="Kurita K."/>
            <person name="Katagiri S."/>
            <person name="Kikuta A."/>
            <person name="Kobayashi H."/>
            <person name="Kobayashi N."/>
            <person name="Machita K."/>
            <person name="Maehara T."/>
            <person name="Masukawa M."/>
            <person name="Mizubayashi T."/>
            <person name="Mukai Y."/>
            <person name="Nagasaki H."/>
            <person name="Nagata Y."/>
            <person name="Naito S."/>
            <person name="Nakashima M."/>
            <person name="Nakama Y."/>
            <person name="Nakamichi Y."/>
            <person name="Nakamura M."/>
            <person name="Meguro A."/>
            <person name="Negishi M."/>
            <person name="Ohta I."/>
            <person name="Ohta T."/>
            <person name="Okamoto M."/>
            <person name="Ono N."/>
            <person name="Saji S."/>
            <person name="Sakaguchi M."/>
            <person name="Sakai K."/>
            <person name="Shibata M."/>
            <person name="Shimokawa T."/>
            <person name="Song J."/>
            <person name="Takazaki Y."/>
            <person name="Terasawa K."/>
            <person name="Tsugane M."/>
            <person name="Tsuji K."/>
            <person name="Ueda S."/>
            <person name="Waki K."/>
            <person name="Yamagata H."/>
            <person name="Yamamoto M."/>
            <person name="Yamamoto S."/>
            <person name="Yamane H."/>
            <person name="Yoshiki S."/>
            <person name="Yoshihara R."/>
            <person name="Yukawa K."/>
            <person name="Zhong H."/>
            <person name="Yano M."/>
            <person name="Yuan Q."/>
            <person name="Ouyang S."/>
            <person name="Liu J."/>
            <person name="Jones K.M."/>
            <person name="Gansberger K."/>
            <person name="Moffat K."/>
            <person name="Hill J."/>
            <person name="Bera J."/>
            <person name="Fadrosh D."/>
            <person name="Jin S."/>
            <person name="Johri S."/>
            <person name="Kim M."/>
            <person name="Overton L."/>
            <person name="Reardon M."/>
            <person name="Tsitrin T."/>
            <person name="Vuong H."/>
            <person name="Weaver B."/>
            <person name="Ciecko A."/>
            <person name="Tallon L."/>
            <person name="Jackson J."/>
            <person name="Pai G."/>
            <person name="Aken S.V."/>
            <person name="Utterback T."/>
            <person name="Reidmuller S."/>
            <person name="Feldblyum T."/>
            <person name="Hsiao J."/>
            <person name="Zismann V."/>
            <person name="Iobst S."/>
            <person name="de Vazeille A.R."/>
            <person name="Buell C.R."/>
            <person name="Ying K."/>
            <person name="Li Y."/>
            <person name="Lu T."/>
            <person name="Huang Y."/>
            <person name="Zhao Q."/>
            <person name="Feng Q."/>
            <person name="Zhang L."/>
            <person name="Zhu J."/>
            <person name="Weng Q."/>
            <person name="Mu J."/>
            <person name="Lu Y."/>
            <person name="Fan D."/>
            <person name="Liu Y."/>
            <person name="Guan J."/>
            <person name="Zhang Y."/>
            <person name="Yu S."/>
            <person name="Liu X."/>
            <person name="Zhang Y."/>
            <person name="Hong G."/>
            <person name="Han B."/>
            <person name="Choisne N."/>
            <person name="Demange N."/>
            <person name="Orjeda G."/>
            <person name="Samain S."/>
            <person name="Cattolico L."/>
            <person name="Pelletier E."/>
            <person name="Couloux A."/>
            <person name="Segurens B."/>
            <person name="Wincker P."/>
            <person name="D'Hont A."/>
            <person name="Scarpelli C."/>
            <person name="Weissenbach J."/>
            <person name="Salanoubat M."/>
            <person name="Quetier F."/>
            <person name="Yu Y."/>
            <person name="Kim H.R."/>
            <person name="Rambo T."/>
            <person name="Currie J."/>
            <person name="Collura K."/>
            <person name="Luo M."/>
            <person name="Yang T."/>
            <person name="Ammiraju J.S.S."/>
            <person name="Engler F."/>
            <person name="Soderlund C."/>
            <person name="Wing R.A."/>
            <person name="Palmer L.E."/>
            <person name="de la Bastide M."/>
            <person name="Spiegel L."/>
            <person name="Nascimento L."/>
            <person name="Zutavern T."/>
            <person name="O'Shaughnessy A."/>
            <person name="Dike S."/>
            <person name="Dedhia N."/>
            <person name="Preston R."/>
            <person name="Balija V."/>
            <person name="McCombie W.R."/>
            <person name="Chow T."/>
            <person name="Chen H."/>
            <person name="Chung M."/>
            <person name="Chen C."/>
            <person name="Shaw J."/>
            <person name="Wu H."/>
            <person name="Hsiao K."/>
            <person name="Chao Y."/>
            <person name="Chu M."/>
            <person name="Cheng C."/>
            <person name="Hour A."/>
            <person name="Lee P."/>
            <person name="Lin S."/>
            <person name="Lin Y."/>
            <person name="Liou J."/>
            <person name="Liu S."/>
            <person name="Hsing Y."/>
            <person name="Raghuvanshi S."/>
            <person name="Mohanty A."/>
            <person name="Bharti A.K."/>
            <person name="Gaur A."/>
            <person name="Gupta V."/>
            <person name="Kumar D."/>
            <person name="Ravi V."/>
            <person name="Vij S."/>
            <person name="Kapur A."/>
            <person name="Khurana P."/>
            <person name="Khurana P."/>
            <person name="Khurana J.P."/>
            <person name="Tyagi A.K."/>
            <person name="Gaikwad K."/>
            <person name="Singh A."/>
            <person name="Dalal V."/>
            <person name="Srivastava S."/>
            <person name="Dixit A."/>
            <person name="Pal A.K."/>
            <person name="Ghazi I.A."/>
            <person name="Yadav M."/>
            <person name="Pandit A."/>
            <person name="Bhargava A."/>
            <person name="Sureshbabu K."/>
            <person name="Batra K."/>
            <person name="Sharma T.R."/>
            <person name="Mohapatra T."/>
            <person name="Singh N.K."/>
            <person name="Messing J."/>
            <person name="Nelson A.B."/>
            <person name="Fuks G."/>
            <person name="Kavchok S."/>
            <person name="Keizer G."/>
            <person name="Linton E."/>
            <person name="Llaca V."/>
            <person name="Song R."/>
            <person name="Tanyolac B."/>
            <person name="Young S."/>
            <person name="Ho-Il K."/>
            <person name="Hahn J.H."/>
            <person name="Sangsakoo G."/>
            <person name="Vanavichit A."/>
            <person name="de Mattos Luiz.A.T."/>
            <person name="Zimmer P.D."/>
            <person name="Malone G."/>
            <person name="Dellagostin O."/>
            <person name="de Oliveira A.C."/>
            <person name="Bevan M."/>
            <person name="Bancroft I."/>
            <person name="Minx P."/>
            <person name="Cordum H."/>
            <person name="Wilson R."/>
            <person name="Cheng Z."/>
            <person name="Jin W."/>
            <person name="Jiang J."/>
            <person name="Leong S.A."/>
            <person name="Iwama H."/>
            <person name="Gojobori T."/>
            <person name="Itoh T."/>
            <person name="Niimura Y."/>
            <person name="Fujii Y."/>
            <person name="Habara T."/>
            <person name="Sakai H."/>
            <person name="Sato Y."/>
            <person name="Wilson G."/>
            <person name="Kumar K."/>
            <person name="McCouch S."/>
            <person name="Juretic N."/>
            <person name="Hoen D."/>
            <person name="Wright S."/>
            <person name="Bruskiewich R."/>
            <person name="Bureau T."/>
            <person name="Miyao A."/>
            <person name="Hirochika H."/>
            <person name="Nishikawa T."/>
            <person name="Kadowaki K."/>
            <person name="Sugiura M."/>
            <person name="Burr B."/>
            <person name="Sasaki T."/>
        </authorList>
    </citation>
    <scope>NUCLEOTIDE SEQUENCE [LARGE SCALE GENOMIC DNA]</scope>
    <source>
        <strain evidence="3">cv. Nipponbare</strain>
    </source>
</reference>
<dbReference type="InParanoid" id="A0A0P0W8G6"/>
<name>A0A0P0W8G6_ORYSJ</name>
<keyword evidence="3" id="KW-1185">Reference proteome</keyword>
<feature type="region of interest" description="Disordered" evidence="1">
    <location>
        <begin position="133"/>
        <end position="184"/>
    </location>
</feature>
<reference evidence="2 3" key="3">
    <citation type="journal article" date="2013" name="Rice">
        <title>Improvement of the Oryza sativa Nipponbare reference genome using next generation sequence and optical map data.</title>
        <authorList>
            <person name="Kawahara Y."/>
            <person name="de la Bastide M."/>
            <person name="Hamilton J.P."/>
            <person name="Kanamori H."/>
            <person name="McCombie W.R."/>
            <person name="Ouyang S."/>
            <person name="Schwartz D.C."/>
            <person name="Tanaka T."/>
            <person name="Wu J."/>
            <person name="Zhou S."/>
            <person name="Childs K.L."/>
            <person name="Davidson R.M."/>
            <person name="Lin H."/>
            <person name="Quesada-Ocampo L."/>
            <person name="Vaillancourt B."/>
            <person name="Sakai H."/>
            <person name="Lee S.S."/>
            <person name="Kim J."/>
            <person name="Numa H."/>
            <person name="Itoh T."/>
            <person name="Buell C.R."/>
            <person name="Matsumoto T."/>
        </authorList>
    </citation>
    <scope>NUCLEOTIDE SEQUENCE [LARGE SCALE GENOMIC DNA]</scope>
    <source>
        <strain evidence="3">cv. Nipponbare</strain>
    </source>
</reference>
<gene>
    <name evidence="2" type="ordered locus">Os04g0226633</name>
    <name evidence="2" type="ORF">OSNPB_040226633</name>
</gene>
<evidence type="ECO:0000313" key="3">
    <source>
        <dbReference type="Proteomes" id="UP000059680"/>
    </source>
</evidence>
<dbReference type="Proteomes" id="UP000059680">
    <property type="component" value="Chromosome 4"/>
</dbReference>
<proteinExistence type="predicted"/>
<protein>
    <submittedName>
        <fullName evidence="2">Os04g0226633 protein</fullName>
    </submittedName>
</protein>
<organism evidence="2 3">
    <name type="scientific">Oryza sativa subsp. japonica</name>
    <name type="common">Rice</name>
    <dbReference type="NCBI Taxonomy" id="39947"/>
    <lineage>
        <taxon>Eukaryota</taxon>
        <taxon>Viridiplantae</taxon>
        <taxon>Streptophyta</taxon>
        <taxon>Embryophyta</taxon>
        <taxon>Tracheophyta</taxon>
        <taxon>Spermatophyta</taxon>
        <taxon>Magnoliopsida</taxon>
        <taxon>Liliopsida</taxon>
        <taxon>Poales</taxon>
        <taxon>Poaceae</taxon>
        <taxon>BOP clade</taxon>
        <taxon>Oryzoideae</taxon>
        <taxon>Oryzeae</taxon>
        <taxon>Oryzinae</taxon>
        <taxon>Oryza</taxon>
        <taxon>Oryza sativa</taxon>
    </lineage>
</organism>
<reference evidence="2 3" key="2">
    <citation type="journal article" date="2013" name="Plant Cell Physiol.">
        <title>Rice Annotation Project Database (RAP-DB): an integrative and interactive database for rice genomics.</title>
        <authorList>
            <person name="Sakai H."/>
            <person name="Lee S.S."/>
            <person name="Tanaka T."/>
            <person name="Numa H."/>
            <person name="Kim J."/>
            <person name="Kawahara Y."/>
            <person name="Wakimoto H."/>
            <person name="Yang C.C."/>
            <person name="Iwamoto M."/>
            <person name="Abe T."/>
            <person name="Yamada Y."/>
            <person name="Muto A."/>
            <person name="Inokuchi H."/>
            <person name="Ikemura T."/>
            <person name="Matsumoto T."/>
            <person name="Sasaki T."/>
            <person name="Itoh T."/>
        </authorList>
    </citation>
    <scope>NUCLEOTIDE SEQUENCE [LARGE SCALE GENOMIC DNA]</scope>
    <source>
        <strain evidence="3">cv. Nipponbare</strain>
    </source>
</reference>
<evidence type="ECO:0000256" key="1">
    <source>
        <dbReference type="SAM" id="MobiDB-lite"/>
    </source>
</evidence>
<evidence type="ECO:0000313" key="2">
    <source>
        <dbReference type="EMBL" id="BAS88207.1"/>
    </source>
</evidence>
<dbReference type="PaxDb" id="39947-A0A0P0W8G6"/>
<dbReference type="EMBL" id="AP014960">
    <property type="protein sequence ID" value="BAS88207.1"/>
    <property type="molecule type" value="Genomic_DNA"/>
</dbReference>
<dbReference type="AlphaFoldDB" id="A0A0P0W8G6"/>
<accession>A0A0P0W8G6</accession>
<dbReference type="Gramene" id="Os04t0226633-00">
    <property type="protein sequence ID" value="Os04t0226633-00"/>
    <property type="gene ID" value="Os04g0226633"/>
</dbReference>
<sequence>MLGMVKKPSPPPPADASHLLLLPPATSRDVVAAVDGDEAVEALARRSRRGADAVAVAEGPARGVLVTAGGEPGEDGPRRRVAVPALEGELAGVVQRHAHRRRAVGDGQLEGVAVGHVAVDRLIQLEAGVGLDHAEDGRAGPRRSSPVRPRPVPDDDLEVRAGVAAHGEVAGGRVVGPPPRDDAV</sequence>